<dbReference type="Pfam" id="PF06186">
    <property type="entry name" value="DUF992"/>
    <property type="match status" value="1"/>
</dbReference>
<dbReference type="Proteomes" id="UP000316801">
    <property type="component" value="Unassembled WGS sequence"/>
</dbReference>
<reference evidence="2 3" key="1">
    <citation type="submission" date="2019-07" db="EMBL/GenBank/DDBJ databases">
        <title>Ln-dependent methylotrophs.</title>
        <authorList>
            <person name="Tani A."/>
        </authorList>
    </citation>
    <scope>NUCLEOTIDE SEQUENCE [LARGE SCALE GENOMIC DNA]</scope>
    <source>
        <strain evidence="2 3">SM12</strain>
    </source>
</reference>
<dbReference type="InterPro" id="IPR009333">
    <property type="entry name" value="DUF992"/>
</dbReference>
<proteinExistence type="predicted"/>
<evidence type="ECO:0000313" key="2">
    <source>
        <dbReference type="EMBL" id="TRL39681.1"/>
    </source>
</evidence>
<gene>
    <name evidence="2" type="ORF">FNA46_08215</name>
</gene>
<dbReference type="EMBL" id="VJMG01000018">
    <property type="protein sequence ID" value="TRL39681.1"/>
    <property type="molecule type" value="Genomic_DNA"/>
</dbReference>
<evidence type="ECO:0000256" key="1">
    <source>
        <dbReference type="SAM" id="SignalP"/>
    </source>
</evidence>
<feature type="chain" id="PRO_5021799882" evidence="1">
    <location>
        <begin position="27"/>
        <end position="171"/>
    </location>
</feature>
<dbReference type="AlphaFoldDB" id="A0A549TCN9"/>
<organism evidence="2 3">
    <name type="scientific">Rhizobium straminoryzae</name>
    <dbReference type="NCBI Taxonomy" id="1387186"/>
    <lineage>
        <taxon>Bacteria</taxon>
        <taxon>Pseudomonadati</taxon>
        <taxon>Pseudomonadota</taxon>
        <taxon>Alphaproteobacteria</taxon>
        <taxon>Hyphomicrobiales</taxon>
        <taxon>Rhizobiaceae</taxon>
        <taxon>Rhizobium/Agrobacterium group</taxon>
        <taxon>Rhizobium</taxon>
    </lineage>
</organism>
<sequence length="171" mass="17537">MPGCMTPRLLTVAALCGGLSALVAQAQTEAQTEDESRIAVGTLVCTSPDPEAAAFDAKTPLMCNYSPTGTNDRQSYTARLSRSSMKGTAPDHSVMSWSVLARSGTGVAGLSLAGTYRKPSAEMLPQMPDARGTGLIGGAQGAFILQPLNAQGAAGTDLDPAVDQLILEPAL</sequence>
<feature type="signal peptide" evidence="1">
    <location>
        <begin position="1"/>
        <end position="26"/>
    </location>
</feature>
<name>A0A549TCN9_9HYPH</name>
<evidence type="ECO:0000313" key="3">
    <source>
        <dbReference type="Proteomes" id="UP000316801"/>
    </source>
</evidence>
<keyword evidence="3" id="KW-1185">Reference proteome</keyword>
<keyword evidence="1" id="KW-0732">Signal</keyword>
<accession>A0A549TCN9</accession>
<comment type="caution">
    <text evidence="2">The sequence shown here is derived from an EMBL/GenBank/DDBJ whole genome shotgun (WGS) entry which is preliminary data.</text>
</comment>
<protein>
    <submittedName>
        <fullName evidence="2">DUF992 domain-containing protein</fullName>
    </submittedName>
</protein>